<accession>A0A5B8IJY3</accession>
<keyword evidence="2" id="KW-0732">Signal</keyword>
<feature type="signal peptide" evidence="2">
    <location>
        <begin position="1"/>
        <end position="20"/>
    </location>
</feature>
<name>A0A5B8IJY3_9ACTN</name>
<protein>
    <recommendedName>
        <fullName evidence="5">Flp pilus-assembly TadG-like N-terminal domain-containing protein</fullName>
    </recommendedName>
</protein>
<evidence type="ECO:0000313" key="4">
    <source>
        <dbReference type="Proteomes" id="UP000320580"/>
    </source>
</evidence>
<proteinExistence type="predicted"/>
<dbReference type="AlphaFoldDB" id="A0A5B8IJY3"/>
<feature type="compositionally biased region" description="Pro residues" evidence="1">
    <location>
        <begin position="141"/>
        <end position="162"/>
    </location>
</feature>
<organism evidence="3 4">
    <name type="scientific">Streptomyces qinzhouensis</name>
    <dbReference type="NCBI Taxonomy" id="2599401"/>
    <lineage>
        <taxon>Bacteria</taxon>
        <taxon>Bacillati</taxon>
        <taxon>Actinomycetota</taxon>
        <taxon>Actinomycetes</taxon>
        <taxon>Kitasatosporales</taxon>
        <taxon>Streptomycetaceae</taxon>
        <taxon>Streptomyces</taxon>
    </lineage>
</organism>
<keyword evidence="4" id="KW-1185">Reference proteome</keyword>
<dbReference type="KEGG" id="sqz:FQU76_22360"/>
<dbReference type="OrthoDB" id="4337756at2"/>
<evidence type="ECO:0000313" key="3">
    <source>
        <dbReference type="EMBL" id="QDY78798.1"/>
    </source>
</evidence>
<gene>
    <name evidence="3" type="ORF">FQU76_22360</name>
</gene>
<evidence type="ECO:0008006" key="5">
    <source>
        <dbReference type="Google" id="ProtNLM"/>
    </source>
</evidence>
<evidence type="ECO:0000256" key="1">
    <source>
        <dbReference type="SAM" id="MobiDB-lite"/>
    </source>
</evidence>
<feature type="chain" id="PRO_5022945750" description="Flp pilus-assembly TadG-like N-terminal domain-containing protein" evidence="2">
    <location>
        <begin position="21"/>
        <end position="210"/>
    </location>
</feature>
<dbReference type="EMBL" id="CP042266">
    <property type="protein sequence ID" value="QDY78798.1"/>
    <property type="molecule type" value="Genomic_DNA"/>
</dbReference>
<sequence length="210" mass="21605">MVALVLFAALAFFVVGQAGAVRNGTRSAADAAALAAAQESRDRVGDDLWTFPIDPDLLRRLFGGDFTGPSGAACDAAAALAARNKATIERCGALGDGRWGFSVDALSANPVGDTVVPGTGTARARQSATAVVEPRCTFDPAPTPSPTPEPPEDPGTPDPSTPPGEGEEPPEPPPIGELHCDDGGDFTIDPERPDDLPAMSDLFTVRLAED</sequence>
<dbReference type="Proteomes" id="UP000320580">
    <property type="component" value="Chromosome"/>
</dbReference>
<evidence type="ECO:0000256" key="2">
    <source>
        <dbReference type="SAM" id="SignalP"/>
    </source>
</evidence>
<reference evidence="3 4" key="1">
    <citation type="submission" date="2019-07" db="EMBL/GenBank/DDBJ databases">
        <authorList>
            <person name="Zhu P."/>
        </authorList>
    </citation>
    <scope>NUCLEOTIDE SEQUENCE [LARGE SCALE GENOMIC DNA]</scope>
    <source>
        <strain evidence="3 4">SSL-25</strain>
    </source>
</reference>
<feature type="region of interest" description="Disordered" evidence="1">
    <location>
        <begin position="118"/>
        <end position="199"/>
    </location>
</feature>
<dbReference type="RefSeq" id="WP_146482114.1">
    <property type="nucleotide sequence ID" value="NZ_CP042266.1"/>
</dbReference>